<dbReference type="EMBL" id="BTSY01000001">
    <property type="protein sequence ID" value="GMT10423.1"/>
    <property type="molecule type" value="Genomic_DNA"/>
</dbReference>
<accession>A0AAV5UW83</accession>
<keyword evidence="2" id="KW-1185">Reference proteome</keyword>
<comment type="caution">
    <text evidence="1">The sequence shown here is derived from an EMBL/GenBank/DDBJ whole genome shotgun (WGS) entry which is preliminary data.</text>
</comment>
<organism evidence="1 2">
    <name type="scientific">Pristionchus fissidentatus</name>
    <dbReference type="NCBI Taxonomy" id="1538716"/>
    <lineage>
        <taxon>Eukaryota</taxon>
        <taxon>Metazoa</taxon>
        <taxon>Ecdysozoa</taxon>
        <taxon>Nematoda</taxon>
        <taxon>Chromadorea</taxon>
        <taxon>Rhabditida</taxon>
        <taxon>Rhabditina</taxon>
        <taxon>Diplogasteromorpha</taxon>
        <taxon>Diplogasteroidea</taxon>
        <taxon>Neodiplogasteridae</taxon>
        <taxon>Pristionchus</taxon>
    </lineage>
</organism>
<name>A0AAV5UW83_9BILA</name>
<evidence type="ECO:0000313" key="2">
    <source>
        <dbReference type="Proteomes" id="UP001432322"/>
    </source>
</evidence>
<evidence type="ECO:0000313" key="1">
    <source>
        <dbReference type="EMBL" id="GMT10423.1"/>
    </source>
</evidence>
<feature type="non-terminal residue" evidence="1">
    <location>
        <position position="1"/>
    </location>
</feature>
<gene>
    <name evidence="1" type="ORF">PFISCL1PPCAC_1720</name>
</gene>
<proteinExistence type="predicted"/>
<dbReference type="Proteomes" id="UP001432322">
    <property type="component" value="Unassembled WGS sequence"/>
</dbReference>
<protein>
    <submittedName>
        <fullName evidence="1">Uncharacterized protein</fullName>
    </submittedName>
</protein>
<dbReference type="AlphaFoldDB" id="A0AAV5UW83"/>
<sequence>SWNARGGALHGETTIQSDPFHCAQLSFCPTPCKTIKHSKREYCIFEPHLNIDLPGMIDNRWNLTFPCPDDTQIFRPDISVCVHKDDCLYKKCPVNSACEEGIPESQCICGLGFAP</sequence>
<feature type="non-terminal residue" evidence="1">
    <location>
        <position position="115"/>
    </location>
</feature>
<reference evidence="1" key="1">
    <citation type="submission" date="2023-10" db="EMBL/GenBank/DDBJ databases">
        <title>Genome assembly of Pristionchus species.</title>
        <authorList>
            <person name="Yoshida K."/>
            <person name="Sommer R.J."/>
        </authorList>
    </citation>
    <scope>NUCLEOTIDE SEQUENCE</scope>
    <source>
        <strain evidence="1">RS5133</strain>
    </source>
</reference>